<dbReference type="InterPro" id="IPR027417">
    <property type="entry name" value="P-loop_NTPase"/>
</dbReference>
<dbReference type="Gene3D" id="3.40.50.300">
    <property type="entry name" value="P-loop containing nucleotide triphosphate hydrolases"/>
    <property type="match status" value="2"/>
</dbReference>
<comment type="catalytic activity">
    <reaction evidence="4">
        <text>Couples ATP hydrolysis with the unwinding of duplex DNA by translocating in the 3'-5' direction.</text>
        <dbReference type="EC" id="5.6.2.4"/>
    </reaction>
</comment>
<evidence type="ECO:0000259" key="7">
    <source>
        <dbReference type="PROSITE" id="PS51194"/>
    </source>
</evidence>
<proteinExistence type="inferred from homology"/>
<evidence type="ECO:0000259" key="6">
    <source>
        <dbReference type="PROSITE" id="PS51192"/>
    </source>
</evidence>
<dbReference type="InterPro" id="IPR014001">
    <property type="entry name" value="Helicase_ATP-bd"/>
</dbReference>
<dbReference type="Proteomes" id="UP001497522">
    <property type="component" value="Chromosome 8"/>
</dbReference>
<dbReference type="PANTHER" id="PTHR13710:SF145">
    <property type="entry name" value="ATP-DEPENDENT DNA HELICASE"/>
    <property type="match status" value="1"/>
</dbReference>
<evidence type="ECO:0000313" key="9">
    <source>
        <dbReference type="Proteomes" id="UP001497522"/>
    </source>
</evidence>
<accession>A0ABP1C091</accession>
<dbReference type="InterPro" id="IPR011545">
    <property type="entry name" value="DEAD/DEAH_box_helicase_dom"/>
</dbReference>
<evidence type="ECO:0000256" key="5">
    <source>
        <dbReference type="ARBA" id="ARBA00034808"/>
    </source>
</evidence>
<dbReference type="SMART" id="SM00487">
    <property type="entry name" value="DEXDc"/>
    <property type="match status" value="1"/>
</dbReference>
<dbReference type="InterPro" id="IPR001650">
    <property type="entry name" value="Helicase_C-like"/>
</dbReference>
<evidence type="ECO:0000256" key="3">
    <source>
        <dbReference type="ARBA" id="ARBA00022840"/>
    </source>
</evidence>
<protein>
    <recommendedName>
        <fullName evidence="5">DNA 3'-5' helicase</fullName>
        <ecNumber evidence="5">5.6.2.4</ecNumber>
    </recommendedName>
</protein>
<evidence type="ECO:0000256" key="4">
    <source>
        <dbReference type="ARBA" id="ARBA00034617"/>
    </source>
</evidence>
<dbReference type="PANTHER" id="PTHR13710">
    <property type="entry name" value="DNA HELICASE RECQ FAMILY MEMBER"/>
    <property type="match status" value="1"/>
</dbReference>
<dbReference type="EC" id="5.6.2.4" evidence="5"/>
<comment type="similarity">
    <text evidence="1">Belongs to the helicase family. RecQ subfamily.</text>
</comment>
<sequence length="885" mass="99270">MDGDQSIVWNQNALALWAKAADRMHALLFLLMHFIAGGPPRDEEYRSYLLRNTEHSDRTFYWSAGTIMTFQRYHKGANAGRPVKLIPHFLPPELNSLLIEYMLLVRSVQSFIAGLRGNKDAARQYMNLWAIQRDAAMDGEDVSRLVAMAFFEHTNLDLGMADYRHLAAYFGGAIKQSYCTKFPIDETSGHFSTTAARQYANCSNDHRFLDSQQMYTYRLVAEAWHRLLQLDQSPVRSRPTSSLTVQISASVDQTDGHCPSQSQCASLLASFLCSVPQTIPQPALPPPPGDQTHEVRSLRALRRLGHGHWTCKEQGLAVTLVLENKVDLLVVMPTGHDKSTVFMIPSMVTACTVIVVVPLTILVRGHEADATRAGLRHATYGVDTITFDDPPSIVFVSVEHAATPRFVELAHMLNHLRKLHCIVVDEAQLLLSDFRPVMKRLLPLWAVGCQLVALTASLSPSEEMDLKIVMSARFAVVRMSTVRPLIQYVIDEVADVDEEIVRQVIEWDCNVTSETDRAMVYCLTRQSVEQVASMANNVAGVRTAHLHAHLDDDAKKAQLQSWLSGEARVMVATGVIGCGYNYPSVRLVIHRGSFRSFAALHQEFGRLARDGRMGISRVISSTKSRAEALHLDSSFAEPNVWITDTENCRRHCLHLAVDGQPQRCNLIPTAQPCDNCVRQSRAVSEQPPSQLPMLSARGTALTSFVNEDRATLTNFRRFAAPDEPDCLLCCVYGNDGNVRHPSQNCPLLLDGCRCFKCLGLHTRSDCCNSIPQSPDVCPKCHLSHNGQALGNVPLDEGRYDADCPGQIRGERYRILLWAIWRRNPSDVRKAMPELMNITRDEELARWMGLKAFGRSVTNFARLVDACIRMLERDHRCRRRFSDCNR</sequence>
<keyword evidence="2" id="KW-0547">Nucleotide-binding</keyword>
<dbReference type="Pfam" id="PF00270">
    <property type="entry name" value="DEAD"/>
    <property type="match status" value="1"/>
</dbReference>
<keyword evidence="9" id="KW-1185">Reference proteome</keyword>
<dbReference type="PROSITE" id="PS51194">
    <property type="entry name" value="HELICASE_CTER"/>
    <property type="match status" value="1"/>
</dbReference>
<reference evidence="8" key="1">
    <citation type="submission" date="2024-03" db="EMBL/GenBank/DDBJ databases">
        <authorList>
            <consortium name="ELIXIR-Norway"/>
            <consortium name="Elixir Norway"/>
        </authorList>
    </citation>
    <scope>NUCLEOTIDE SEQUENCE</scope>
</reference>
<evidence type="ECO:0000256" key="2">
    <source>
        <dbReference type="ARBA" id="ARBA00022741"/>
    </source>
</evidence>
<dbReference type="PROSITE" id="PS51192">
    <property type="entry name" value="HELICASE_ATP_BIND_1"/>
    <property type="match status" value="1"/>
</dbReference>
<evidence type="ECO:0000256" key="1">
    <source>
        <dbReference type="ARBA" id="ARBA00005446"/>
    </source>
</evidence>
<dbReference type="SUPFAM" id="SSF52540">
    <property type="entry name" value="P-loop containing nucleoside triphosphate hydrolases"/>
    <property type="match status" value="1"/>
</dbReference>
<gene>
    <name evidence="8" type="ORF">CSSPJE1EN2_LOCUS23516</name>
</gene>
<feature type="domain" description="Helicase ATP-binding" evidence="6">
    <location>
        <begin position="319"/>
        <end position="476"/>
    </location>
</feature>
<organism evidence="8 9">
    <name type="scientific">Sphagnum jensenii</name>
    <dbReference type="NCBI Taxonomy" id="128206"/>
    <lineage>
        <taxon>Eukaryota</taxon>
        <taxon>Viridiplantae</taxon>
        <taxon>Streptophyta</taxon>
        <taxon>Embryophyta</taxon>
        <taxon>Bryophyta</taxon>
        <taxon>Sphagnophytina</taxon>
        <taxon>Sphagnopsida</taxon>
        <taxon>Sphagnales</taxon>
        <taxon>Sphagnaceae</taxon>
        <taxon>Sphagnum</taxon>
    </lineage>
</organism>
<name>A0ABP1C091_9BRYO</name>
<keyword evidence="3" id="KW-0067">ATP-binding</keyword>
<dbReference type="EMBL" id="OZ023709">
    <property type="protein sequence ID" value="CAK9882160.1"/>
    <property type="molecule type" value="Genomic_DNA"/>
</dbReference>
<feature type="domain" description="Helicase C-terminal" evidence="7">
    <location>
        <begin position="503"/>
        <end position="646"/>
    </location>
</feature>
<dbReference type="Pfam" id="PF00271">
    <property type="entry name" value="Helicase_C"/>
    <property type="match status" value="1"/>
</dbReference>
<evidence type="ECO:0000313" key="8">
    <source>
        <dbReference type="EMBL" id="CAK9882160.1"/>
    </source>
</evidence>
<dbReference type="SMART" id="SM00490">
    <property type="entry name" value="HELICc"/>
    <property type="match status" value="1"/>
</dbReference>